<gene>
    <name evidence="1" type="ORF">METZ01_LOCUS368295</name>
</gene>
<evidence type="ECO:0000313" key="1">
    <source>
        <dbReference type="EMBL" id="SVD15441.1"/>
    </source>
</evidence>
<reference evidence="1" key="1">
    <citation type="submission" date="2018-05" db="EMBL/GenBank/DDBJ databases">
        <authorList>
            <person name="Lanie J.A."/>
            <person name="Ng W.-L."/>
            <person name="Kazmierczak K.M."/>
            <person name="Andrzejewski T.M."/>
            <person name="Davidsen T.M."/>
            <person name="Wayne K.J."/>
            <person name="Tettelin H."/>
            <person name="Glass J.I."/>
            <person name="Rusch D."/>
            <person name="Podicherti R."/>
            <person name="Tsui H.-C.T."/>
            <person name="Winkler M.E."/>
        </authorList>
    </citation>
    <scope>NUCLEOTIDE SEQUENCE</scope>
</reference>
<proteinExistence type="predicted"/>
<dbReference type="AlphaFoldDB" id="A0A382T2F9"/>
<dbReference type="EMBL" id="UINC01132866">
    <property type="protein sequence ID" value="SVD15441.1"/>
    <property type="molecule type" value="Genomic_DNA"/>
</dbReference>
<accession>A0A382T2F9</accession>
<feature type="non-terminal residue" evidence="1">
    <location>
        <position position="1"/>
    </location>
</feature>
<organism evidence="1">
    <name type="scientific">marine metagenome</name>
    <dbReference type="NCBI Taxonomy" id="408172"/>
    <lineage>
        <taxon>unclassified sequences</taxon>
        <taxon>metagenomes</taxon>
        <taxon>ecological metagenomes</taxon>
    </lineage>
</organism>
<name>A0A382T2F9_9ZZZZ</name>
<protein>
    <submittedName>
        <fullName evidence="1">Uncharacterized protein</fullName>
    </submittedName>
</protein>
<sequence>PVLEQISGLTFKEEFKVGEWIWFNSNHPNARGGKAGKIIEDITSSAKMAQAQECKCYKIHYWTPIEWKDDFWVPWWPGYKRWKSWTCKLSYEIGSIQHLIDDYGLNEESL</sequence>